<name>A0AA45BFP8_BURVI</name>
<protein>
    <submittedName>
        <fullName evidence="1">Uncharacterized protein</fullName>
    </submittedName>
</protein>
<evidence type="ECO:0000313" key="1">
    <source>
        <dbReference type="EMBL" id="PRH44127.1"/>
    </source>
</evidence>
<accession>A0AA45BFP8</accession>
<dbReference type="Proteomes" id="UP000237632">
    <property type="component" value="Unassembled WGS sequence"/>
</dbReference>
<proteinExistence type="predicted"/>
<dbReference type="EMBL" id="PVHK01000011">
    <property type="protein sequence ID" value="PRH44127.1"/>
    <property type="molecule type" value="Genomic_DNA"/>
</dbReference>
<reference evidence="1 2" key="1">
    <citation type="submission" date="2018-03" db="EMBL/GenBank/DDBJ databases">
        <authorList>
            <person name="Nguyen K."/>
            <person name="Fouts D."/>
            <person name="Sutton G."/>
        </authorList>
    </citation>
    <scope>NUCLEOTIDE SEQUENCE [LARGE SCALE GENOMIC DNA]</scope>
    <source>
        <strain evidence="1 2">AU3578</strain>
    </source>
</reference>
<organism evidence="1 2">
    <name type="scientific">Burkholderia vietnamiensis</name>
    <dbReference type="NCBI Taxonomy" id="60552"/>
    <lineage>
        <taxon>Bacteria</taxon>
        <taxon>Pseudomonadati</taxon>
        <taxon>Pseudomonadota</taxon>
        <taxon>Betaproteobacteria</taxon>
        <taxon>Burkholderiales</taxon>
        <taxon>Burkholderiaceae</taxon>
        <taxon>Burkholderia</taxon>
        <taxon>Burkholderia cepacia complex</taxon>
    </lineage>
</organism>
<sequence length="136" mass="14691">MSEVLEESELPAVGESALRGKTVGEVAKYIAQALQAAGLEPESVSAANVSPSLHGTFFGARDSSYWPIGSQSRRRSSVSVRRDRSEGWRVSIDTVWFQDDGDGGHMRTQPLVIIRTMTRSDGWAVAAVVSNLLDIG</sequence>
<comment type="caution">
    <text evidence="1">The sequence shown here is derived from an EMBL/GenBank/DDBJ whole genome shotgun (WGS) entry which is preliminary data.</text>
</comment>
<gene>
    <name evidence="1" type="ORF">C6T65_01230</name>
</gene>
<dbReference type="AlphaFoldDB" id="A0AA45BFP8"/>
<dbReference type="OMA" id="TRSHGWA"/>
<evidence type="ECO:0000313" key="2">
    <source>
        <dbReference type="Proteomes" id="UP000237632"/>
    </source>
</evidence>